<dbReference type="Proteomes" id="UP000663868">
    <property type="component" value="Unassembled WGS sequence"/>
</dbReference>
<organism evidence="1 2">
    <name type="scientific">Adineta steineri</name>
    <dbReference type="NCBI Taxonomy" id="433720"/>
    <lineage>
        <taxon>Eukaryota</taxon>
        <taxon>Metazoa</taxon>
        <taxon>Spiralia</taxon>
        <taxon>Gnathifera</taxon>
        <taxon>Rotifera</taxon>
        <taxon>Eurotatoria</taxon>
        <taxon>Bdelloidea</taxon>
        <taxon>Adinetida</taxon>
        <taxon>Adinetidae</taxon>
        <taxon>Adineta</taxon>
    </lineage>
</organism>
<feature type="non-terminal residue" evidence="1">
    <location>
        <position position="1"/>
    </location>
</feature>
<evidence type="ECO:0000313" key="2">
    <source>
        <dbReference type="Proteomes" id="UP000663868"/>
    </source>
</evidence>
<name>A0A820RPN2_9BILA</name>
<sequence length="53" mass="6038">QYMAVQIDRGVNVTSHQFIGSGHVNHFRLHPVEYGKLILDFIVNIENDNASDK</sequence>
<gene>
    <name evidence="1" type="ORF">KXQ929_LOCUS53356</name>
</gene>
<protein>
    <submittedName>
        <fullName evidence="1">Uncharacterized protein</fullName>
    </submittedName>
</protein>
<dbReference type="Pfam" id="PF05705">
    <property type="entry name" value="DUF829"/>
    <property type="match status" value="1"/>
</dbReference>
<dbReference type="InterPro" id="IPR008547">
    <property type="entry name" value="DUF829_TMEM53"/>
</dbReference>
<comment type="caution">
    <text evidence="1">The sequence shown here is derived from an EMBL/GenBank/DDBJ whole genome shotgun (WGS) entry which is preliminary data.</text>
</comment>
<accession>A0A820RPN2</accession>
<reference evidence="1" key="1">
    <citation type="submission" date="2021-02" db="EMBL/GenBank/DDBJ databases">
        <authorList>
            <person name="Nowell W R."/>
        </authorList>
    </citation>
    <scope>NUCLEOTIDE SEQUENCE</scope>
</reference>
<dbReference type="EMBL" id="CAJOBB010029961">
    <property type="protein sequence ID" value="CAF4440507.1"/>
    <property type="molecule type" value="Genomic_DNA"/>
</dbReference>
<proteinExistence type="predicted"/>
<evidence type="ECO:0000313" key="1">
    <source>
        <dbReference type="EMBL" id="CAF4440507.1"/>
    </source>
</evidence>
<dbReference type="AlphaFoldDB" id="A0A820RPN2"/>